<name>A0ABR2JN06_9PEZI</name>
<organism evidence="1 2">
    <name type="scientific">Apiospora arundinis</name>
    <dbReference type="NCBI Taxonomy" id="335852"/>
    <lineage>
        <taxon>Eukaryota</taxon>
        <taxon>Fungi</taxon>
        <taxon>Dikarya</taxon>
        <taxon>Ascomycota</taxon>
        <taxon>Pezizomycotina</taxon>
        <taxon>Sordariomycetes</taxon>
        <taxon>Xylariomycetidae</taxon>
        <taxon>Amphisphaeriales</taxon>
        <taxon>Apiosporaceae</taxon>
        <taxon>Apiospora</taxon>
    </lineage>
</organism>
<reference evidence="1 2" key="1">
    <citation type="journal article" date="2024" name="IMA Fungus">
        <title>Apiospora arundinis, a panoply of carbohydrate-active enzymes and secondary metabolites.</title>
        <authorList>
            <person name="Sorensen T."/>
            <person name="Petersen C."/>
            <person name="Muurmann A.T."/>
            <person name="Christiansen J.V."/>
            <person name="Brundto M.L."/>
            <person name="Overgaard C.K."/>
            <person name="Boysen A.T."/>
            <person name="Wollenberg R.D."/>
            <person name="Larsen T.O."/>
            <person name="Sorensen J.L."/>
            <person name="Nielsen K.L."/>
            <person name="Sondergaard T.E."/>
        </authorList>
    </citation>
    <scope>NUCLEOTIDE SEQUENCE [LARGE SCALE GENOMIC DNA]</scope>
    <source>
        <strain evidence="1 2">AAU 773</strain>
    </source>
</reference>
<keyword evidence="2" id="KW-1185">Reference proteome</keyword>
<accession>A0ABR2JN06</accession>
<sequence>MALVGVAARALDTPNDHSDLVKTSDDDQGVRPIQWKLAIEEGGPIMEFNGSLQEVEKQIQAIKADFKFTPIESPNNTVALNELDTTRMCLPMDQQAAAAYRTQQNIDYLRGLGDTKCGDNGGSDGQSCGQISCSWGSAIKWCNMGANYYETKCSDFADYAQDILNNCQSSNRVKTHGYEDVETPDYHFRVRIERSKC</sequence>
<evidence type="ECO:0000313" key="1">
    <source>
        <dbReference type="EMBL" id="KAK8880174.1"/>
    </source>
</evidence>
<dbReference type="Proteomes" id="UP001390339">
    <property type="component" value="Unassembled WGS sequence"/>
</dbReference>
<comment type="caution">
    <text evidence="1">The sequence shown here is derived from an EMBL/GenBank/DDBJ whole genome shotgun (WGS) entry which is preliminary data.</text>
</comment>
<evidence type="ECO:0000313" key="2">
    <source>
        <dbReference type="Proteomes" id="UP001390339"/>
    </source>
</evidence>
<gene>
    <name evidence="1" type="ORF">PGQ11_001468</name>
</gene>
<protein>
    <recommendedName>
        <fullName evidence="3">Secreted protein</fullName>
    </recommendedName>
</protein>
<dbReference type="PANTHER" id="PTHR35605:SF1">
    <property type="entry name" value="ECP2 EFFECTOR PROTEIN DOMAIN-CONTAINING PROTEIN-RELATED"/>
    <property type="match status" value="1"/>
</dbReference>
<proteinExistence type="predicted"/>
<dbReference type="EMBL" id="JAPCWZ010000001">
    <property type="protein sequence ID" value="KAK8880174.1"/>
    <property type="molecule type" value="Genomic_DNA"/>
</dbReference>
<evidence type="ECO:0008006" key="3">
    <source>
        <dbReference type="Google" id="ProtNLM"/>
    </source>
</evidence>
<dbReference type="PANTHER" id="PTHR35605">
    <property type="entry name" value="ECP2 EFFECTOR PROTEIN DOMAIN-CONTAINING PROTEIN-RELATED"/>
    <property type="match status" value="1"/>
</dbReference>